<dbReference type="EMBL" id="CAJPDT010000092">
    <property type="protein sequence ID" value="CAF9936553.1"/>
    <property type="molecule type" value="Genomic_DNA"/>
</dbReference>
<protein>
    <submittedName>
        <fullName evidence="1">Uncharacterized protein</fullName>
    </submittedName>
</protein>
<dbReference type="Pfam" id="PF23670">
    <property type="entry name" value="PIGBOS1"/>
    <property type="match status" value="1"/>
</dbReference>
<comment type="caution">
    <text evidence="1">The sequence shown here is derived from an EMBL/GenBank/DDBJ whole genome shotgun (WGS) entry which is preliminary data.</text>
</comment>
<gene>
    <name evidence="1" type="ORF">IMSHALPRED_010796</name>
</gene>
<dbReference type="OrthoDB" id="5356193at2759"/>
<proteinExistence type="predicted"/>
<dbReference type="InterPro" id="IPR057394">
    <property type="entry name" value="PIGBOS1"/>
</dbReference>
<reference evidence="1" key="1">
    <citation type="submission" date="2021-03" db="EMBL/GenBank/DDBJ databases">
        <authorList>
            <person name="Tagirdzhanova G."/>
        </authorList>
    </citation>
    <scope>NUCLEOTIDE SEQUENCE</scope>
</reference>
<evidence type="ECO:0000313" key="1">
    <source>
        <dbReference type="EMBL" id="CAF9936553.1"/>
    </source>
</evidence>
<sequence>MSYARGLLTPVLVTLVGVGTGIAIFDPAFKQEKEQKEREQTVEFKEQHAPLPEEQIRKTEEAVANAGGATTISKDAERWSQVQTGQFSKPVDTFMWSEVPLDQYSPPEKSS</sequence>
<name>A0A8H3GBA7_9LECA</name>
<accession>A0A8H3GBA7</accession>
<dbReference type="AlphaFoldDB" id="A0A8H3GBA7"/>
<keyword evidence="2" id="KW-1185">Reference proteome</keyword>
<evidence type="ECO:0000313" key="2">
    <source>
        <dbReference type="Proteomes" id="UP000664534"/>
    </source>
</evidence>
<dbReference type="Proteomes" id="UP000664534">
    <property type="component" value="Unassembled WGS sequence"/>
</dbReference>
<organism evidence="1 2">
    <name type="scientific">Imshaugia aleurites</name>
    <dbReference type="NCBI Taxonomy" id="172621"/>
    <lineage>
        <taxon>Eukaryota</taxon>
        <taxon>Fungi</taxon>
        <taxon>Dikarya</taxon>
        <taxon>Ascomycota</taxon>
        <taxon>Pezizomycotina</taxon>
        <taxon>Lecanoromycetes</taxon>
        <taxon>OSLEUM clade</taxon>
        <taxon>Lecanoromycetidae</taxon>
        <taxon>Lecanorales</taxon>
        <taxon>Lecanorineae</taxon>
        <taxon>Parmeliaceae</taxon>
        <taxon>Imshaugia</taxon>
    </lineage>
</organism>